<gene>
    <name evidence="2" type="ORF">DPX16_5496</name>
</gene>
<dbReference type="PANTHER" id="PTHR33104:SF2">
    <property type="entry name" value="CXC3 LIKE CYSTEINE CLUSTER DOMAIN-CONTAINING PROTEIN"/>
    <property type="match status" value="1"/>
</dbReference>
<dbReference type="EMBL" id="RJVU01014303">
    <property type="protein sequence ID" value="ROL52945.1"/>
    <property type="molecule type" value="Genomic_DNA"/>
</dbReference>
<dbReference type="Proteomes" id="UP000281406">
    <property type="component" value="Unassembled WGS sequence"/>
</dbReference>
<dbReference type="PANTHER" id="PTHR33104">
    <property type="entry name" value="SI:DKEY-29D5.2"/>
    <property type="match status" value="1"/>
</dbReference>
<dbReference type="Pfam" id="PF18758">
    <property type="entry name" value="KDZ"/>
    <property type="match status" value="1"/>
</dbReference>
<evidence type="ECO:0000313" key="2">
    <source>
        <dbReference type="EMBL" id="ROL52945.1"/>
    </source>
</evidence>
<proteinExistence type="predicted"/>
<dbReference type="InterPro" id="IPR040564">
    <property type="entry name" value="CxC3-like"/>
</dbReference>
<dbReference type="OrthoDB" id="8942143at2759"/>
<organism evidence="2 3">
    <name type="scientific">Anabarilius grahami</name>
    <name type="common">Kanglang fish</name>
    <name type="synonym">Barilius grahami</name>
    <dbReference type="NCBI Taxonomy" id="495550"/>
    <lineage>
        <taxon>Eukaryota</taxon>
        <taxon>Metazoa</taxon>
        <taxon>Chordata</taxon>
        <taxon>Craniata</taxon>
        <taxon>Vertebrata</taxon>
        <taxon>Euteleostomi</taxon>
        <taxon>Actinopterygii</taxon>
        <taxon>Neopterygii</taxon>
        <taxon>Teleostei</taxon>
        <taxon>Ostariophysi</taxon>
        <taxon>Cypriniformes</taxon>
        <taxon>Xenocyprididae</taxon>
        <taxon>Xenocypridinae</taxon>
        <taxon>Xenocypridinae incertae sedis</taxon>
        <taxon>Anabarilius</taxon>
    </lineage>
</organism>
<evidence type="ECO:0000259" key="1">
    <source>
        <dbReference type="Pfam" id="PF18804"/>
    </source>
</evidence>
<comment type="caution">
    <text evidence="2">The sequence shown here is derived from an EMBL/GenBank/DDBJ whole genome shotgun (WGS) entry which is preliminary data.</text>
</comment>
<feature type="domain" description="CxC3 like cysteine cluster" evidence="1">
    <location>
        <begin position="78"/>
        <end position="186"/>
    </location>
</feature>
<keyword evidence="3" id="KW-1185">Reference proteome</keyword>
<dbReference type="AlphaFoldDB" id="A0A3N0Z347"/>
<evidence type="ECO:0000313" key="3">
    <source>
        <dbReference type="Proteomes" id="UP000281406"/>
    </source>
</evidence>
<dbReference type="InterPro" id="IPR040521">
    <property type="entry name" value="KDZ"/>
</dbReference>
<protein>
    <recommendedName>
        <fullName evidence="1">CxC3 like cysteine cluster domain-containing protein</fullName>
    </recommendedName>
</protein>
<dbReference type="Pfam" id="PF18804">
    <property type="entry name" value="CxC3"/>
    <property type="match status" value="1"/>
</dbReference>
<name>A0A3N0Z347_ANAGA</name>
<sequence length="470" mass="52786">MSTGSLEAALVLGDVFLDQIQIVVGVPCSVPLCPRVCFRLELVLRVFVLDYCFIVGFFTSALTPTDFTTIISLRPTEVPVSPLSCCLDSMAHGFFKPLSPTTAVKRHSEAIKFSEQGRYNLTLPSLETPCCGKTWAVGLSDLLKSGYWPASIHFETVYEAGLFRSFLDLKLFAPGLSRQAFLGMLDRGTEYNGRATGKGVCGSSQWTAAKESAKKSTSKIDEEGLEIAVCRHGGLLKGLNMFRGEIFAYPLFLQNTLSKENVSFFCSDVACKYWPYLKRVVGHCPELRPLLNMHPLLSVMHAKAHEWSCETTERLKVERESFESLQAELNVSEDDIQQWATGNGNLSTKKMVFDRFMMLSRLKEEEQIIVMEVKQHWQSLKEAECSLRDLSVQIQTNHSDFEVSEESANGLLCLLKRKLEDLQFLQNNARMLYRQCVLGQASDSILFDNISDEETEAVNYSSDETDSDED</sequence>
<reference evidence="2 3" key="1">
    <citation type="submission" date="2018-10" db="EMBL/GenBank/DDBJ databases">
        <title>Genome assembly for a Yunnan-Guizhou Plateau 3E fish, Anabarilius grahami (Regan), and its evolutionary and genetic applications.</title>
        <authorList>
            <person name="Jiang W."/>
        </authorList>
    </citation>
    <scope>NUCLEOTIDE SEQUENCE [LARGE SCALE GENOMIC DNA]</scope>
    <source>
        <strain evidence="2">AG-KIZ</strain>
        <tissue evidence="2">Muscle</tissue>
    </source>
</reference>
<accession>A0A3N0Z347</accession>